<keyword evidence="7" id="KW-1185">Reference proteome</keyword>
<dbReference type="InterPro" id="IPR019819">
    <property type="entry name" value="Carboxylesterase_B_CS"/>
</dbReference>
<dbReference type="EMBL" id="JH431704">
    <property type="status" value="NOT_ANNOTATED_CDS"/>
    <property type="molecule type" value="Genomic_DNA"/>
</dbReference>
<feature type="domain" description="Carboxylesterase type B" evidence="5">
    <location>
        <begin position="36"/>
        <end position="149"/>
    </location>
</feature>
<evidence type="ECO:0000313" key="6">
    <source>
        <dbReference type="EnsemblMetazoa" id="SMAR013845-PA"/>
    </source>
</evidence>
<dbReference type="PANTHER" id="PTHR43903">
    <property type="entry name" value="NEUROLIGIN"/>
    <property type="match status" value="1"/>
</dbReference>
<keyword evidence="3" id="KW-0325">Glycoprotein</keyword>
<protein>
    <recommendedName>
        <fullName evidence="5">Carboxylesterase type B domain-containing protein</fullName>
    </recommendedName>
</protein>
<name>T1JJ14_STRMM</name>
<organism evidence="6 7">
    <name type="scientific">Strigamia maritima</name>
    <name type="common">European centipede</name>
    <name type="synonym">Geophilus maritimus</name>
    <dbReference type="NCBI Taxonomy" id="126957"/>
    <lineage>
        <taxon>Eukaryota</taxon>
        <taxon>Metazoa</taxon>
        <taxon>Ecdysozoa</taxon>
        <taxon>Arthropoda</taxon>
        <taxon>Myriapoda</taxon>
        <taxon>Chilopoda</taxon>
        <taxon>Pleurostigmophora</taxon>
        <taxon>Geophilomorpha</taxon>
        <taxon>Linotaeniidae</taxon>
        <taxon>Strigamia</taxon>
    </lineage>
</organism>
<dbReference type="Gene3D" id="3.40.50.1820">
    <property type="entry name" value="alpha/beta hydrolase"/>
    <property type="match status" value="1"/>
</dbReference>
<dbReference type="STRING" id="126957.T1JJ14"/>
<keyword evidence="2 4" id="KW-0732">Signal</keyword>
<dbReference type="eggNOG" id="KOG1516">
    <property type="taxonomic scope" value="Eukaryota"/>
</dbReference>
<reference evidence="7" key="1">
    <citation type="submission" date="2011-05" db="EMBL/GenBank/DDBJ databases">
        <authorList>
            <person name="Richards S.R."/>
            <person name="Qu J."/>
            <person name="Jiang H."/>
            <person name="Jhangiani S.N."/>
            <person name="Agravi P."/>
            <person name="Goodspeed R."/>
            <person name="Gross S."/>
            <person name="Mandapat C."/>
            <person name="Jackson L."/>
            <person name="Mathew T."/>
            <person name="Pu L."/>
            <person name="Thornton R."/>
            <person name="Saada N."/>
            <person name="Wilczek-Boney K.B."/>
            <person name="Lee S."/>
            <person name="Kovar C."/>
            <person name="Wu Y."/>
            <person name="Scherer S.E."/>
            <person name="Worley K.C."/>
            <person name="Muzny D.M."/>
            <person name="Gibbs R."/>
        </authorList>
    </citation>
    <scope>NUCLEOTIDE SEQUENCE</scope>
    <source>
        <strain evidence="7">Brora</strain>
    </source>
</reference>
<feature type="signal peptide" evidence="4">
    <location>
        <begin position="1"/>
        <end position="29"/>
    </location>
</feature>
<feature type="chain" id="PRO_5004580368" description="Carboxylesterase type B domain-containing protein" evidence="4">
    <location>
        <begin position="30"/>
        <end position="150"/>
    </location>
</feature>
<dbReference type="PROSITE" id="PS00941">
    <property type="entry name" value="CARBOXYLESTERASE_B_2"/>
    <property type="match status" value="1"/>
</dbReference>
<dbReference type="Pfam" id="PF00135">
    <property type="entry name" value="COesterase"/>
    <property type="match status" value="1"/>
</dbReference>
<reference evidence="6" key="2">
    <citation type="submission" date="2015-02" db="UniProtKB">
        <authorList>
            <consortium name="EnsemblMetazoa"/>
        </authorList>
    </citation>
    <scope>IDENTIFICATION</scope>
</reference>
<dbReference type="PhylomeDB" id="T1JJ14"/>
<evidence type="ECO:0000256" key="2">
    <source>
        <dbReference type="ARBA" id="ARBA00022729"/>
    </source>
</evidence>
<dbReference type="HOGENOM" id="CLU_006586_7_1_1"/>
<dbReference type="EnsemblMetazoa" id="SMAR013845-RA">
    <property type="protein sequence ID" value="SMAR013845-PA"/>
    <property type="gene ID" value="SMAR013845"/>
</dbReference>
<dbReference type="SUPFAM" id="SSF53474">
    <property type="entry name" value="alpha/beta-Hydrolases"/>
    <property type="match status" value="1"/>
</dbReference>
<evidence type="ECO:0000256" key="1">
    <source>
        <dbReference type="ARBA" id="ARBA00005964"/>
    </source>
</evidence>
<dbReference type="Proteomes" id="UP000014500">
    <property type="component" value="Unassembled WGS sequence"/>
</dbReference>
<dbReference type="InterPro" id="IPR002018">
    <property type="entry name" value="CarbesteraseB"/>
</dbReference>
<dbReference type="AlphaFoldDB" id="T1JJ14"/>
<dbReference type="InterPro" id="IPR029058">
    <property type="entry name" value="AB_hydrolase_fold"/>
</dbReference>
<sequence length="150" mass="16879">MCVASMAGRASTLAILLLLLWLRIDPCEAFGRKLATRVVTTKFGGLRGLINTLPNKHLQPVEMFLGIPFAPPPVGYLRFMPPMSLTPWRSVRLADRFGPVCPQKYPDITNETAALQSMSRGRLNMLKRLIPYLKNQSEDCLYLNVYTPTK</sequence>
<dbReference type="OMA" id="HVANRTE"/>
<accession>T1JJ14</accession>
<evidence type="ECO:0000313" key="7">
    <source>
        <dbReference type="Proteomes" id="UP000014500"/>
    </source>
</evidence>
<evidence type="ECO:0000259" key="5">
    <source>
        <dbReference type="Pfam" id="PF00135"/>
    </source>
</evidence>
<comment type="similarity">
    <text evidence="1">Belongs to the type-B carboxylesterase/lipase family.</text>
</comment>
<evidence type="ECO:0000256" key="4">
    <source>
        <dbReference type="SAM" id="SignalP"/>
    </source>
</evidence>
<proteinExistence type="inferred from homology"/>
<evidence type="ECO:0000256" key="3">
    <source>
        <dbReference type="ARBA" id="ARBA00023180"/>
    </source>
</evidence>
<dbReference type="InterPro" id="IPR051093">
    <property type="entry name" value="Neuroligin/BSAL"/>
</dbReference>